<dbReference type="EMBL" id="FRAP01000005">
    <property type="protein sequence ID" value="SHK35076.1"/>
    <property type="molecule type" value="Genomic_DNA"/>
</dbReference>
<organism evidence="2 3">
    <name type="scientific">Pseudonocardia thermophila</name>
    <dbReference type="NCBI Taxonomy" id="1848"/>
    <lineage>
        <taxon>Bacteria</taxon>
        <taxon>Bacillati</taxon>
        <taxon>Actinomycetota</taxon>
        <taxon>Actinomycetes</taxon>
        <taxon>Pseudonocardiales</taxon>
        <taxon>Pseudonocardiaceae</taxon>
        <taxon>Pseudonocardia</taxon>
    </lineage>
</organism>
<evidence type="ECO:0000313" key="2">
    <source>
        <dbReference type="EMBL" id="SHK35076.1"/>
    </source>
</evidence>
<reference evidence="2 3" key="1">
    <citation type="submission" date="2016-11" db="EMBL/GenBank/DDBJ databases">
        <authorList>
            <person name="Jaros S."/>
            <person name="Januszkiewicz K."/>
            <person name="Wedrychowicz H."/>
        </authorList>
    </citation>
    <scope>NUCLEOTIDE SEQUENCE [LARGE SCALE GENOMIC DNA]</scope>
    <source>
        <strain evidence="2 3">DSM 43832</strain>
    </source>
</reference>
<protein>
    <submittedName>
        <fullName evidence="2">Uncharacterized protein</fullName>
    </submittedName>
</protein>
<keyword evidence="1" id="KW-0812">Transmembrane</keyword>
<dbReference type="STRING" id="1848.SAMN05443637_105122"/>
<dbReference type="Proteomes" id="UP000184363">
    <property type="component" value="Unassembled WGS sequence"/>
</dbReference>
<evidence type="ECO:0000256" key="1">
    <source>
        <dbReference type="SAM" id="Phobius"/>
    </source>
</evidence>
<gene>
    <name evidence="2" type="ORF">SAMN05443637_105122</name>
</gene>
<proteinExistence type="predicted"/>
<feature type="transmembrane region" description="Helical" evidence="1">
    <location>
        <begin position="39"/>
        <end position="65"/>
    </location>
</feature>
<dbReference type="AlphaFoldDB" id="A0A1M6RRI5"/>
<accession>A0A1M6RRI5</accession>
<keyword evidence="3" id="KW-1185">Reference proteome</keyword>
<dbReference type="RefSeq" id="WP_073456450.1">
    <property type="nucleotide sequence ID" value="NZ_CALGVN010000013.1"/>
</dbReference>
<keyword evidence="1" id="KW-0472">Membrane</keyword>
<sequence length="103" mass="10550">MTTTGHHRATCRYRTIGVSGQVLAACVVLIALMSRGPGFLGAGTAAVPPLVVGTWCLAGPFLFAAATRARRSPLETAIVFALVGAPPVLLIAGTYGLFRLLGA</sequence>
<feature type="transmembrane region" description="Helical" evidence="1">
    <location>
        <begin position="77"/>
        <end position="98"/>
    </location>
</feature>
<evidence type="ECO:0000313" key="3">
    <source>
        <dbReference type="Proteomes" id="UP000184363"/>
    </source>
</evidence>
<feature type="transmembrane region" description="Helical" evidence="1">
    <location>
        <begin position="12"/>
        <end position="33"/>
    </location>
</feature>
<name>A0A1M6RRI5_PSETH</name>
<keyword evidence="1" id="KW-1133">Transmembrane helix</keyword>